<dbReference type="PROSITE" id="PS00175">
    <property type="entry name" value="PG_MUTASE"/>
    <property type="match status" value="1"/>
</dbReference>
<dbReference type="Pfam" id="PF00300">
    <property type="entry name" value="His_Phos_1"/>
    <property type="match status" value="1"/>
</dbReference>
<dbReference type="SMART" id="SM00855">
    <property type="entry name" value="PGAM"/>
    <property type="match status" value="1"/>
</dbReference>
<dbReference type="AlphaFoldDB" id="A0A7R9ZCF0"/>
<protein>
    <recommendedName>
        <fullName evidence="3">Phosphoglycerate mutase</fullName>
    </recommendedName>
</protein>
<dbReference type="EMBL" id="HBED01030553">
    <property type="protein sequence ID" value="CAD8316515.1"/>
    <property type="molecule type" value="Transcribed_RNA"/>
</dbReference>
<evidence type="ECO:0000313" key="2">
    <source>
        <dbReference type="EMBL" id="CAD8316515.1"/>
    </source>
</evidence>
<name>A0A7R9ZCF0_9STRA</name>
<dbReference type="InterPro" id="IPR001345">
    <property type="entry name" value="PG/BPGM_mutase_AS"/>
</dbReference>
<accession>A0A7R9ZCF0</accession>
<organism evidence="2">
    <name type="scientific">Pseudictyota dubia</name>
    <dbReference type="NCBI Taxonomy" id="2749911"/>
    <lineage>
        <taxon>Eukaryota</taxon>
        <taxon>Sar</taxon>
        <taxon>Stramenopiles</taxon>
        <taxon>Ochrophyta</taxon>
        <taxon>Bacillariophyta</taxon>
        <taxon>Mediophyceae</taxon>
        <taxon>Biddulphiophycidae</taxon>
        <taxon>Eupodiscales</taxon>
        <taxon>Odontellaceae</taxon>
        <taxon>Pseudictyota</taxon>
    </lineage>
</organism>
<evidence type="ECO:0000256" key="1">
    <source>
        <dbReference type="PIRSR" id="PIRSR613078-2"/>
    </source>
</evidence>
<reference evidence="2" key="1">
    <citation type="submission" date="2021-01" db="EMBL/GenBank/DDBJ databases">
        <authorList>
            <person name="Corre E."/>
            <person name="Pelletier E."/>
            <person name="Niang G."/>
            <person name="Scheremetjew M."/>
            <person name="Finn R."/>
            <person name="Kale V."/>
            <person name="Holt S."/>
            <person name="Cochrane G."/>
            <person name="Meng A."/>
            <person name="Brown T."/>
            <person name="Cohen L."/>
        </authorList>
    </citation>
    <scope>NUCLEOTIDE SEQUENCE</scope>
    <source>
        <strain evidence="2">CCMP147</strain>
    </source>
</reference>
<proteinExistence type="predicted"/>
<dbReference type="InterPro" id="IPR013078">
    <property type="entry name" value="His_Pase_superF_clade-1"/>
</dbReference>
<dbReference type="InterPro" id="IPR050275">
    <property type="entry name" value="PGM_Phosphatase"/>
</dbReference>
<dbReference type="SUPFAM" id="SSF53254">
    <property type="entry name" value="Phosphoglycerate mutase-like"/>
    <property type="match status" value="1"/>
</dbReference>
<evidence type="ECO:0008006" key="3">
    <source>
        <dbReference type="Google" id="ProtNLM"/>
    </source>
</evidence>
<gene>
    <name evidence="2" type="ORF">TDUB1175_LOCUS15308</name>
</gene>
<sequence length="292" mass="31809">MIPITSLSRFSSVAFGILSSKNDPISLTAFRHSNYAQSMDRASDFLSALPPLCPGRKRVYLIRHGQTDWNAQGLMQGGGYDIPLNEYGLAQARHVAEALGGIELDVVASSHLSRASQTADEVHAIQRRNCRARSLSAAVSPPSRVVMTDFGEMRFGELEGSAKGGGIREARSVSQSAERLERCNKAMAEDGHWSWPGPDGESAYQVEERALHGLEELLGNGSDGDRHVAIVSHSRTNKVLLASLLRGDATEFSSIEQGNTCINVFDWDEDEGKVHGVIVNYLDHAVINDMHP</sequence>
<feature type="binding site" evidence="1">
    <location>
        <begin position="63"/>
        <end position="70"/>
    </location>
    <ligand>
        <name>substrate</name>
    </ligand>
</feature>
<dbReference type="CDD" id="cd07067">
    <property type="entry name" value="HP_PGM_like"/>
    <property type="match status" value="1"/>
</dbReference>
<dbReference type="GO" id="GO:0016791">
    <property type="term" value="F:phosphatase activity"/>
    <property type="evidence" value="ECO:0007669"/>
    <property type="project" value="TreeGrafter"/>
</dbReference>
<feature type="binding site" evidence="1">
    <location>
        <position position="114"/>
    </location>
    <ligand>
        <name>substrate</name>
    </ligand>
</feature>
<dbReference type="InterPro" id="IPR029033">
    <property type="entry name" value="His_PPase_superfam"/>
</dbReference>
<dbReference type="Gene3D" id="3.40.50.1240">
    <property type="entry name" value="Phosphoglycerate mutase-like"/>
    <property type="match status" value="1"/>
</dbReference>
<dbReference type="PANTHER" id="PTHR48100">
    <property type="entry name" value="BROAD-SPECIFICITY PHOSPHATASE YOR283W-RELATED"/>
    <property type="match status" value="1"/>
</dbReference>